<organism evidence="1">
    <name type="scientific">marine sediment metagenome</name>
    <dbReference type="NCBI Taxonomy" id="412755"/>
    <lineage>
        <taxon>unclassified sequences</taxon>
        <taxon>metagenomes</taxon>
        <taxon>ecological metagenomes</taxon>
    </lineage>
</organism>
<dbReference type="SUPFAM" id="SSF56059">
    <property type="entry name" value="Glutathione synthetase ATP-binding domain-like"/>
    <property type="match status" value="1"/>
</dbReference>
<comment type="caution">
    <text evidence="1">The sequence shown here is derived from an EMBL/GenBank/DDBJ whole genome shotgun (WGS) entry which is preliminary data.</text>
</comment>
<evidence type="ECO:0000313" key="1">
    <source>
        <dbReference type="EMBL" id="GAH62194.1"/>
    </source>
</evidence>
<dbReference type="EMBL" id="BARU01031546">
    <property type="protein sequence ID" value="GAH62194.1"/>
    <property type="molecule type" value="Genomic_DNA"/>
</dbReference>
<reference evidence="1" key="1">
    <citation type="journal article" date="2014" name="Front. Microbiol.">
        <title>High frequency of phylogenetically diverse reductive dehalogenase-homologous genes in deep subseafloor sedimentary metagenomes.</title>
        <authorList>
            <person name="Kawai M."/>
            <person name="Futagami T."/>
            <person name="Toyoda A."/>
            <person name="Takaki Y."/>
            <person name="Nishi S."/>
            <person name="Hori S."/>
            <person name="Arai W."/>
            <person name="Tsubouchi T."/>
            <person name="Morono Y."/>
            <person name="Uchiyama I."/>
            <person name="Ito T."/>
            <person name="Fujiyama A."/>
            <person name="Inagaki F."/>
            <person name="Takami H."/>
        </authorList>
    </citation>
    <scope>NUCLEOTIDE SEQUENCE</scope>
    <source>
        <strain evidence="1">Expedition CK06-06</strain>
    </source>
</reference>
<gene>
    <name evidence="1" type="ORF">S03H2_49882</name>
</gene>
<name>X1I7W2_9ZZZZ</name>
<protein>
    <submittedName>
        <fullName evidence="1">Uncharacterized protein</fullName>
    </submittedName>
</protein>
<proteinExistence type="predicted"/>
<dbReference type="AlphaFoldDB" id="X1I7W2"/>
<sequence>MAINHSKILKEEYDEVIAEKFLEGKKEYQILIIGRKPEIYPVEVGIPLGKVFDEGMKEEHFSRDP</sequence>
<feature type="non-terminal residue" evidence="1">
    <location>
        <position position="65"/>
    </location>
</feature>
<accession>X1I7W2</accession>